<sequence>MAGIGKIASMGLRCIHIQYVCDGSVTIQSVGDRRISRAPLATGNDLMLFGVRGLPLICHYARVAGVLVHECCNTKPKERRRHNGNVYGFVGRFGSLAQQNVNRFLSDEVKDAKYQPTWRFFFVRYVSENVTFTCSQYSKVRY</sequence>
<name>A0AA40FS58_9HYME</name>
<organism evidence="1 2">
    <name type="scientific">Melipona bicolor</name>
    <dbReference type="NCBI Taxonomy" id="60889"/>
    <lineage>
        <taxon>Eukaryota</taxon>
        <taxon>Metazoa</taxon>
        <taxon>Ecdysozoa</taxon>
        <taxon>Arthropoda</taxon>
        <taxon>Hexapoda</taxon>
        <taxon>Insecta</taxon>
        <taxon>Pterygota</taxon>
        <taxon>Neoptera</taxon>
        <taxon>Endopterygota</taxon>
        <taxon>Hymenoptera</taxon>
        <taxon>Apocrita</taxon>
        <taxon>Aculeata</taxon>
        <taxon>Apoidea</taxon>
        <taxon>Anthophila</taxon>
        <taxon>Apidae</taxon>
        <taxon>Melipona</taxon>
    </lineage>
</organism>
<dbReference type="AlphaFoldDB" id="A0AA40FS58"/>
<accession>A0AA40FS58</accession>
<reference evidence="1" key="1">
    <citation type="submission" date="2021-10" db="EMBL/GenBank/DDBJ databases">
        <title>Melipona bicolor Genome sequencing and assembly.</title>
        <authorList>
            <person name="Araujo N.S."/>
            <person name="Arias M.C."/>
        </authorList>
    </citation>
    <scope>NUCLEOTIDE SEQUENCE</scope>
    <source>
        <strain evidence="1">USP_2M_L1-L4_2017</strain>
        <tissue evidence="1">Whole body</tissue>
    </source>
</reference>
<dbReference type="Proteomes" id="UP001177670">
    <property type="component" value="Unassembled WGS sequence"/>
</dbReference>
<keyword evidence="2" id="KW-1185">Reference proteome</keyword>
<dbReference type="EMBL" id="JAHYIQ010000019">
    <property type="protein sequence ID" value="KAK1123966.1"/>
    <property type="molecule type" value="Genomic_DNA"/>
</dbReference>
<comment type="caution">
    <text evidence="1">The sequence shown here is derived from an EMBL/GenBank/DDBJ whole genome shotgun (WGS) entry which is preliminary data.</text>
</comment>
<evidence type="ECO:0000313" key="2">
    <source>
        <dbReference type="Proteomes" id="UP001177670"/>
    </source>
</evidence>
<evidence type="ECO:0000313" key="1">
    <source>
        <dbReference type="EMBL" id="KAK1123966.1"/>
    </source>
</evidence>
<proteinExistence type="predicted"/>
<protein>
    <submittedName>
        <fullName evidence="1">Uncharacterized protein</fullName>
    </submittedName>
</protein>
<gene>
    <name evidence="1" type="ORF">K0M31_006994</name>
</gene>